<proteinExistence type="predicted"/>
<organism evidence="4 5">
    <name type="scientific">Candidatus Kuenenbacteria bacterium RBG_16_41_7</name>
    <dbReference type="NCBI Taxonomy" id="1798560"/>
    <lineage>
        <taxon>Bacteria</taxon>
        <taxon>Candidatus Kueneniibacteriota</taxon>
    </lineage>
</organism>
<dbReference type="Proteomes" id="UP000178149">
    <property type="component" value="Unassembled WGS sequence"/>
</dbReference>
<keyword evidence="1" id="KW-1133">Transmembrane helix</keyword>
<feature type="domain" description="DUF3048" evidence="3">
    <location>
        <begin position="246"/>
        <end position="360"/>
    </location>
</feature>
<feature type="transmembrane region" description="Helical" evidence="1">
    <location>
        <begin position="21"/>
        <end position="42"/>
    </location>
</feature>
<reference evidence="4 5" key="1">
    <citation type="journal article" date="2016" name="Nat. Commun.">
        <title>Thousands of microbial genomes shed light on interconnected biogeochemical processes in an aquifer system.</title>
        <authorList>
            <person name="Anantharaman K."/>
            <person name="Brown C.T."/>
            <person name="Hug L.A."/>
            <person name="Sharon I."/>
            <person name="Castelle C.J."/>
            <person name="Probst A.J."/>
            <person name="Thomas B.C."/>
            <person name="Singh A."/>
            <person name="Wilkins M.J."/>
            <person name="Karaoz U."/>
            <person name="Brodie E.L."/>
            <person name="Williams K.H."/>
            <person name="Hubbard S.S."/>
            <person name="Banfield J.F."/>
        </authorList>
    </citation>
    <scope>NUCLEOTIDE SEQUENCE [LARGE SCALE GENOMIC DNA]</scope>
</reference>
<accession>A0A1F6GCS3</accession>
<dbReference type="Pfam" id="PF11258">
    <property type="entry name" value="DUF3048"/>
    <property type="match status" value="1"/>
</dbReference>
<keyword evidence="1" id="KW-0472">Membrane</keyword>
<dbReference type="Gene3D" id="3.50.90.10">
    <property type="entry name" value="YerB-like"/>
    <property type="match status" value="1"/>
</dbReference>
<evidence type="ECO:0000259" key="2">
    <source>
        <dbReference type="Pfam" id="PF11258"/>
    </source>
</evidence>
<name>A0A1F6GCS3_9BACT</name>
<dbReference type="EMBL" id="MFMV01000011">
    <property type="protein sequence ID" value="OGG95911.1"/>
    <property type="molecule type" value="Genomic_DNA"/>
</dbReference>
<dbReference type="SUPFAM" id="SSF159774">
    <property type="entry name" value="YerB-like"/>
    <property type="match status" value="1"/>
</dbReference>
<feature type="domain" description="DUF3048" evidence="2">
    <location>
        <begin position="73"/>
        <end position="213"/>
    </location>
</feature>
<evidence type="ECO:0000313" key="4">
    <source>
        <dbReference type="EMBL" id="OGG95911.1"/>
    </source>
</evidence>
<protein>
    <recommendedName>
        <fullName evidence="6">DUF3048 domain-containing protein</fullName>
    </recommendedName>
</protein>
<dbReference type="InterPro" id="IPR023158">
    <property type="entry name" value="YerB-like_sf"/>
</dbReference>
<sequence>DKKIMIKNILIRNVLKCQLMILVGIFVALAGLMTYGLVYAVALEPMDNNGLINNKLGDNRETKPESGIKIINGEAVGDNEKNLWPVAVVIDNHPDARPTFGLNKASLVYEFPVEGGATRFLAFYTPGQEMINKVEKIGPVRSVRPYFLMAVKEYDALLAHAGGSAEALKDIEKLRINNLEEIAWWGPEYFWRVYSMETPHNLFTSTDKLTQAVVDWKLKDKISSYQSWLFNRDLNNNYRLDLAEQITINFSADKNYQATWQYATSTADYTRRQNGKIYLDGLDNKVVKADDIIIQFVKEEKILDATGRLAIQLTGEGEVWLFRDGVKIIGRWRKGSAEGRTIFYDQSGGELLLKPGKIWVEVVPGAREVKFQ</sequence>
<gene>
    <name evidence="4" type="ORF">A2V95_00480</name>
</gene>
<keyword evidence="1" id="KW-0812">Transmembrane</keyword>
<evidence type="ECO:0000256" key="1">
    <source>
        <dbReference type="SAM" id="Phobius"/>
    </source>
</evidence>
<dbReference type="AlphaFoldDB" id="A0A1F6GCS3"/>
<dbReference type="InterPro" id="IPR035328">
    <property type="entry name" value="DUF3048_C"/>
</dbReference>
<evidence type="ECO:0008006" key="6">
    <source>
        <dbReference type="Google" id="ProtNLM"/>
    </source>
</evidence>
<comment type="caution">
    <text evidence="4">The sequence shown here is derived from an EMBL/GenBank/DDBJ whole genome shotgun (WGS) entry which is preliminary data.</text>
</comment>
<dbReference type="InterPro" id="IPR021416">
    <property type="entry name" value="DUF3048_N"/>
</dbReference>
<dbReference type="Pfam" id="PF17479">
    <property type="entry name" value="DUF3048_C"/>
    <property type="match status" value="1"/>
</dbReference>
<evidence type="ECO:0000259" key="3">
    <source>
        <dbReference type="Pfam" id="PF17479"/>
    </source>
</evidence>
<evidence type="ECO:0000313" key="5">
    <source>
        <dbReference type="Proteomes" id="UP000178149"/>
    </source>
</evidence>
<feature type="non-terminal residue" evidence="4">
    <location>
        <position position="1"/>
    </location>
</feature>